<dbReference type="Proteomes" id="UP000188159">
    <property type="component" value="Chromosome"/>
</dbReference>
<reference evidence="1 2" key="1">
    <citation type="journal article" date="2016" name="Sci. Rep.">
        <title>Accelerated dysbiosis of gut microbiota during aggravation of DSS-induced colitis by a butyrate-producing bacterium.</title>
        <authorList>
            <person name="Zhang Q."/>
            <person name="Wu Y."/>
            <person name="Wang J."/>
            <person name="Wu G."/>
            <person name="Long W."/>
            <person name="Xue Z."/>
            <person name="Wang L."/>
            <person name="Zhang X."/>
            <person name="Pang X."/>
            <person name="Zhao Y."/>
            <person name="Zhao L."/>
            <person name="Zhang C."/>
        </authorList>
    </citation>
    <scope>NUCLEOTIDE SEQUENCE [LARGE SCALE GENOMIC DNA]</scope>
    <source>
        <strain evidence="1 2">BPB5</strain>
    </source>
</reference>
<accession>A0A1Q2C487</accession>
<organism evidence="1 2">
    <name type="scientific">Anaerostipes hadrus</name>
    <dbReference type="NCBI Taxonomy" id="649756"/>
    <lineage>
        <taxon>Bacteria</taxon>
        <taxon>Bacillati</taxon>
        <taxon>Bacillota</taxon>
        <taxon>Clostridia</taxon>
        <taxon>Lachnospirales</taxon>
        <taxon>Lachnospiraceae</taxon>
        <taxon>Anaerostipes</taxon>
    </lineage>
</organism>
<evidence type="ECO:0000313" key="1">
    <source>
        <dbReference type="EMBL" id="AQP38409.1"/>
    </source>
</evidence>
<evidence type="ECO:0000313" key="2">
    <source>
        <dbReference type="Proteomes" id="UP000188159"/>
    </source>
</evidence>
<gene>
    <name evidence="1" type="ORF">DO83_01390</name>
</gene>
<dbReference type="EMBL" id="CP012098">
    <property type="protein sequence ID" value="AQP38409.1"/>
    <property type="molecule type" value="Genomic_DNA"/>
</dbReference>
<name>A0A1Q2C487_ANAHA</name>
<proteinExistence type="predicted"/>
<dbReference type="Gene3D" id="2.40.30.200">
    <property type="match status" value="1"/>
</dbReference>
<dbReference type="AlphaFoldDB" id="A0A1Q2C487"/>
<sequence length="237" mass="27000">MAGGALGVMIGEKHTLRDWNLGWTAITLGFPEPKTYEQDIPGADGTLDITEAITGGDVKYKNRNISLEFETPDEDFFQWGMCISEIANYLVGKRVKIIFDTDPSFYYIGRLTIDVEKTDRVNGKLVISGDVDPYKYERYSSLEDWKWDTFNFETDIIREYKDIKVDGEYQLCISGRRKRVIPVIECNTAMKVSFNDTEYSLLAGRNKVFNIWLTEGDNILTFKGTGVISIDYRGGSL</sequence>
<dbReference type="RefSeq" id="WP_077325274.1">
    <property type="nucleotide sequence ID" value="NZ_CP012098.1"/>
</dbReference>
<protein>
    <submittedName>
        <fullName evidence="1">MtfA protein</fullName>
    </submittedName>
</protein>